<sequence length="405" mass="47424">MEKETNPDEFYASQRVVGKTYFSESFETQFSKFKKKFAHKILDFEGNEFLLKDETTLGYSINGLRQLKALFLQNENRSIEKLIIQQFGPQNNPIKNVTKEASFHRAEVENLYKFLKSIKEVEFPSDHTFNVNDETLSKMLLNKEQATKIIAENIEILQEALNNNITSKDLINFGYRKSQLEIFHKLLHQEGYFEEYKEALKEKLNKNQNDEAVWQKFFEKNTWILGYGLDYIFNSELDSKKLEQVTSGSDFASNGKRIDALLKSQGAINSLCFCELKLDTHKLLKQVKDAYREEAWQISDELSGAIAQVQRTIQKAIKEISTKTETKDHQDFLTGETLYLYNPKAFILIGNLNEFIKDDRINEIKFSSFEMFRKNLKNIDIITYDELYQRAFYICNKKETDLGFI</sequence>
<dbReference type="Proteomes" id="UP001500141">
    <property type="component" value="Unassembled WGS sequence"/>
</dbReference>
<evidence type="ECO:0000259" key="1">
    <source>
        <dbReference type="Pfam" id="PF14082"/>
    </source>
</evidence>
<gene>
    <name evidence="2" type="ORF">GCM10023230_15290</name>
</gene>
<proteinExistence type="predicted"/>
<evidence type="ECO:0000313" key="2">
    <source>
        <dbReference type="EMBL" id="GAA4766525.1"/>
    </source>
</evidence>
<reference evidence="3" key="1">
    <citation type="journal article" date="2019" name="Int. J. Syst. Evol. Microbiol.">
        <title>The Global Catalogue of Microorganisms (GCM) 10K type strain sequencing project: providing services to taxonomists for standard genome sequencing and annotation.</title>
        <authorList>
            <consortium name="The Broad Institute Genomics Platform"/>
            <consortium name="The Broad Institute Genome Sequencing Center for Infectious Disease"/>
            <person name="Wu L."/>
            <person name="Ma J."/>
        </authorList>
    </citation>
    <scope>NUCLEOTIDE SEQUENCE [LARGE SCALE GENOMIC DNA]</scope>
    <source>
        <strain evidence="3">JCM 18198</strain>
    </source>
</reference>
<organism evidence="2 3">
    <name type="scientific">Flavobacterium hankyongi</name>
    <dbReference type="NCBI Taxonomy" id="1176532"/>
    <lineage>
        <taxon>Bacteria</taxon>
        <taxon>Pseudomonadati</taxon>
        <taxon>Bacteroidota</taxon>
        <taxon>Flavobacteriia</taxon>
        <taxon>Flavobacteriales</taxon>
        <taxon>Flavobacteriaceae</taxon>
        <taxon>Flavobacterium</taxon>
    </lineage>
</organism>
<name>A0ABP8ZVW0_9FLAO</name>
<keyword evidence="3" id="KW-1185">Reference proteome</keyword>
<feature type="domain" description="Shedu protein SduA C-terminal" evidence="1">
    <location>
        <begin position="209"/>
        <end position="388"/>
    </location>
</feature>
<dbReference type="RefSeq" id="WP_264541947.1">
    <property type="nucleotide sequence ID" value="NZ_BAABIP010000013.1"/>
</dbReference>
<dbReference type="InterPro" id="IPR025359">
    <property type="entry name" value="SduA_C"/>
</dbReference>
<comment type="caution">
    <text evidence="2">The sequence shown here is derived from an EMBL/GenBank/DDBJ whole genome shotgun (WGS) entry which is preliminary data.</text>
</comment>
<dbReference type="Pfam" id="PF14082">
    <property type="entry name" value="SduA_C"/>
    <property type="match status" value="1"/>
</dbReference>
<protein>
    <recommendedName>
        <fullName evidence="1">Shedu protein SduA C-terminal domain-containing protein</fullName>
    </recommendedName>
</protein>
<dbReference type="EMBL" id="BAABIP010000013">
    <property type="protein sequence ID" value="GAA4766525.1"/>
    <property type="molecule type" value="Genomic_DNA"/>
</dbReference>
<accession>A0ABP8ZVW0</accession>
<evidence type="ECO:0000313" key="3">
    <source>
        <dbReference type="Proteomes" id="UP001500141"/>
    </source>
</evidence>